<accession>A0A494VPW3</accession>
<organism evidence="1 2">
    <name type="scientific">Mucilaginibacter celer</name>
    <dbReference type="NCBI Taxonomy" id="2305508"/>
    <lineage>
        <taxon>Bacteria</taxon>
        <taxon>Pseudomonadati</taxon>
        <taxon>Bacteroidota</taxon>
        <taxon>Sphingobacteriia</taxon>
        <taxon>Sphingobacteriales</taxon>
        <taxon>Sphingobacteriaceae</taxon>
        <taxon>Mucilaginibacter</taxon>
    </lineage>
</organism>
<dbReference type="PANTHER" id="PTHR39441:SF1">
    <property type="entry name" value="DUF2252 DOMAIN-CONTAINING PROTEIN"/>
    <property type="match status" value="1"/>
</dbReference>
<dbReference type="Proteomes" id="UP000270046">
    <property type="component" value="Chromosome"/>
</dbReference>
<gene>
    <name evidence="1" type="ORF">HYN43_007835</name>
</gene>
<protein>
    <submittedName>
        <fullName evidence="1">DUF2252 domain-containing protein</fullName>
    </submittedName>
</protein>
<evidence type="ECO:0000313" key="2">
    <source>
        <dbReference type="Proteomes" id="UP000270046"/>
    </source>
</evidence>
<keyword evidence="2" id="KW-1185">Reference proteome</keyword>
<dbReference type="OrthoDB" id="1491115at2"/>
<name>A0A494VPW3_9SPHI</name>
<proteinExistence type="predicted"/>
<dbReference type="KEGG" id="muh:HYN43_007835"/>
<reference evidence="1 2" key="1">
    <citation type="submission" date="2018-10" db="EMBL/GenBank/DDBJ databases">
        <title>Genome sequencing of Mucilaginibacter sp. HYN0043.</title>
        <authorList>
            <person name="Kim M."/>
            <person name="Yi H."/>
        </authorList>
    </citation>
    <scope>NUCLEOTIDE SEQUENCE [LARGE SCALE GENOMIC DNA]</scope>
    <source>
        <strain evidence="1 2">HYN0043</strain>
    </source>
</reference>
<dbReference type="EMBL" id="CP032869">
    <property type="protein sequence ID" value="AYL95210.1"/>
    <property type="molecule type" value="Genomic_DNA"/>
</dbReference>
<dbReference type="AlphaFoldDB" id="A0A494VPW3"/>
<sequence>MPDAGNEAIHAIVCVSLSAVQQLDWVNESERIINIQKRMQQVPAALLSTTTFRGDTFVIQELQPVKDTIKFKQLNNYRDMYQVISDMATLTASSHLRSGGMQGSSIIDDLIAFGKSEEWQPLLTNYAENYAAKVRSDYRQFIKDYKKGLFKPKPVDNHTTN</sequence>
<dbReference type="Pfam" id="PF10009">
    <property type="entry name" value="DUF2252"/>
    <property type="match status" value="1"/>
</dbReference>
<dbReference type="InterPro" id="IPR018721">
    <property type="entry name" value="DUF2252"/>
</dbReference>
<evidence type="ECO:0000313" key="1">
    <source>
        <dbReference type="EMBL" id="AYL95210.1"/>
    </source>
</evidence>
<dbReference type="PANTHER" id="PTHR39441">
    <property type="entry name" value="DUF2252 DOMAIN-CONTAINING PROTEIN"/>
    <property type="match status" value="1"/>
</dbReference>